<evidence type="ECO:0000256" key="2">
    <source>
        <dbReference type="ARBA" id="ARBA00022525"/>
    </source>
</evidence>
<feature type="domain" description="VWFA" evidence="8">
    <location>
        <begin position="731"/>
        <end position="964"/>
    </location>
</feature>
<keyword evidence="6" id="KW-0472">Membrane</keyword>
<dbReference type="Pfam" id="PF00746">
    <property type="entry name" value="Gram_pos_anchor"/>
    <property type="match status" value="1"/>
</dbReference>
<dbReference type="PROSITE" id="PS50847">
    <property type="entry name" value="GRAM_POS_ANCHORING"/>
    <property type="match status" value="1"/>
</dbReference>
<feature type="signal peptide" evidence="7">
    <location>
        <begin position="1"/>
        <end position="19"/>
    </location>
</feature>
<protein>
    <submittedName>
        <fullName evidence="10">VWA domain-containing protein</fullName>
    </submittedName>
</protein>
<evidence type="ECO:0000259" key="9">
    <source>
        <dbReference type="PROSITE" id="PS50847"/>
    </source>
</evidence>
<keyword evidence="4" id="KW-0572">Peptidoglycan-anchor</keyword>
<keyword evidence="2" id="KW-0964">Secreted</keyword>
<dbReference type="Pfam" id="PF00092">
    <property type="entry name" value="VWA"/>
    <property type="match status" value="1"/>
</dbReference>
<evidence type="ECO:0000256" key="5">
    <source>
        <dbReference type="SAM" id="MobiDB-lite"/>
    </source>
</evidence>
<dbReference type="RefSeq" id="WP_219082672.1">
    <property type="nucleotide sequence ID" value="NZ_JAHBBD010000023.1"/>
</dbReference>
<keyword evidence="1" id="KW-0134">Cell wall</keyword>
<name>A0ABS6WAD7_9BIFI</name>
<gene>
    <name evidence="10" type="ORF">KIH73_08895</name>
</gene>
<feature type="region of interest" description="Disordered" evidence="5">
    <location>
        <begin position="748"/>
        <end position="772"/>
    </location>
</feature>
<dbReference type="InterPro" id="IPR055382">
    <property type="entry name" value="DUF7601"/>
</dbReference>
<evidence type="ECO:0000256" key="7">
    <source>
        <dbReference type="SAM" id="SignalP"/>
    </source>
</evidence>
<evidence type="ECO:0000256" key="6">
    <source>
        <dbReference type="SAM" id="Phobius"/>
    </source>
</evidence>
<dbReference type="InterPro" id="IPR019931">
    <property type="entry name" value="LPXTG_anchor"/>
</dbReference>
<dbReference type="EMBL" id="JAHBBD010000023">
    <property type="protein sequence ID" value="MBW3083468.1"/>
    <property type="molecule type" value="Genomic_DNA"/>
</dbReference>
<accession>A0ABS6WAD7</accession>
<organism evidence="10 11">
    <name type="scientific">Bifidobacterium phasiani</name>
    <dbReference type="NCBI Taxonomy" id="2834431"/>
    <lineage>
        <taxon>Bacteria</taxon>
        <taxon>Bacillati</taxon>
        <taxon>Actinomycetota</taxon>
        <taxon>Actinomycetes</taxon>
        <taxon>Bifidobacteriales</taxon>
        <taxon>Bifidobacteriaceae</taxon>
        <taxon>Bifidobacterium</taxon>
    </lineage>
</organism>
<dbReference type="Pfam" id="PF24547">
    <property type="entry name" value="DUF7601"/>
    <property type="match status" value="1"/>
</dbReference>
<dbReference type="SMART" id="SM00327">
    <property type="entry name" value="VWA"/>
    <property type="match status" value="1"/>
</dbReference>
<keyword evidence="6" id="KW-0812">Transmembrane</keyword>
<keyword evidence="6" id="KW-1133">Transmembrane helix</keyword>
<evidence type="ECO:0000313" key="10">
    <source>
        <dbReference type="EMBL" id="MBW3083468.1"/>
    </source>
</evidence>
<dbReference type="PROSITE" id="PS50234">
    <property type="entry name" value="VWFA"/>
    <property type="match status" value="1"/>
</dbReference>
<keyword evidence="3 7" id="KW-0732">Signal</keyword>
<dbReference type="InterPro" id="IPR002035">
    <property type="entry name" value="VWF_A"/>
</dbReference>
<dbReference type="InterPro" id="IPR055384">
    <property type="entry name" value="DUF7604"/>
</dbReference>
<evidence type="ECO:0000256" key="1">
    <source>
        <dbReference type="ARBA" id="ARBA00022512"/>
    </source>
</evidence>
<keyword evidence="11" id="KW-1185">Reference proteome</keyword>
<dbReference type="NCBIfam" id="TIGR01167">
    <property type="entry name" value="LPXTG_anchor"/>
    <property type="match status" value="1"/>
</dbReference>
<evidence type="ECO:0000256" key="4">
    <source>
        <dbReference type="ARBA" id="ARBA00023088"/>
    </source>
</evidence>
<reference evidence="10 11" key="1">
    <citation type="submission" date="2021-05" db="EMBL/GenBank/DDBJ databases">
        <title>Phylogenetic classification of ten novel species belonging to the genus Bifidobacterium comprising B. colchicus sp. nov., B. abeli sp. nov., B. bicoloris sp. nov., B. guerezis sp. nov., B. rosaliae sp. nov., B. santillanensis sp. nov., B. argentati sp. nov., B. amazzoni sp. nov., B. pluviali sp. nov., and B. pinnaculum sp. nov.</title>
        <authorList>
            <person name="Lugli G.A."/>
            <person name="Ruiz Garcia L."/>
            <person name="Margolles A."/>
            <person name="Ventura M."/>
        </authorList>
    </citation>
    <scope>NUCLEOTIDE SEQUENCE [LARGE SCALE GENOMIC DNA]</scope>
    <source>
        <strain evidence="10 11">6T3</strain>
    </source>
</reference>
<dbReference type="Proteomes" id="UP000812844">
    <property type="component" value="Unassembled WGS sequence"/>
</dbReference>
<evidence type="ECO:0000256" key="3">
    <source>
        <dbReference type="ARBA" id="ARBA00022729"/>
    </source>
</evidence>
<feature type="chain" id="PRO_5046823346" evidence="7">
    <location>
        <begin position="20"/>
        <end position="1200"/>
    </location>
</feature>
<dbReference type="Pfam" id="PF24558">
    <property type="entry name" value="DUF7604"/>
    <property type="match status" value="1"/>
</dbReference>
<evidence type="ECO:0000259" key="8">
    <source>
        <dbReference type="PROSITE" id="PS50234"/>
    </source>
</evidence>
<dbReference type="CDD" id="cd00198">
    <property type="entry name" value="vWFA"/>
    <property type="match status" value="1"/>
</dbReference>
<comment type="caution">
    <text evidence="10">The sequence shown here is derived from an EMBL/GenBank/DDBJ whole genome shotgun (WGS) entry which is preliminary data.</text>
</comment>
<sequence length="1200" mass="128577">MVAALAMLGTSAIAGTAVAQDITPADGGESRTYTAAATADDGSLVDVSVDAPTGALPDGVTLEASIVQVDDAIVEALDRADAAADGVIALDIHFSDGNGDEVEPSEPVDVRIETPQTMLGDDVDASTIQVRHLSEDGDGNIVAADTVADAADESEGTVAVDDGAAALSEDAQADDAQSVVTAEFTVDSFSHFTITWGSHTTSRNSVTVYYVDEKGDAIQGSQSEIVYVNDKSWVNLDFYGTDISGYTYQGAHLNKYNGTAARWVRYSGNSWRYSDGDSRPGNNNTEISWATTGVRSIYLVYTSNSTDPEGPVKVYVYVAAIGLSDECLNLLGIEPETRDANGYFPAGEIMLDPSYFDGKAGVNTPGQPLINSTQDWNQLVAALSNMDTTTLVDQTNWNYSGAWDDGKKDYSVNQNNHVGDYLAQARGDTGKTWGSQSTALFRWHLDPSQVGNAHYGFEDQSVQYHLDLFFTTNKIDFVYGNNKITSGPAQDGNTADTRTYITGSEIQYPEGIEIPDDWYIDGYYADADFTTLWNDFGKPLTEDTTVYIKLTKNPVETITITKEIAGTTVADPGKAYTFTIETHDGIVTGQSYRTSDGDVAFQQVAGGIYRAEVRVTASSKNGADGTVVIYGLPGTASYTVTEDESKAALDGYNLSVSYTVDGEDGNVVEPADNNNMERTVAVTNSYVYSPTVELPEADPSIRKYVDANEDGTYDLSLDVTGTTGKDTKPVNVLYVLDESYSMMWTMEGEYPDKDQGDADEDPNPQGDNPCAYEENIKQCDPGTLYEYSFERFDLAKNAIDGLNEILAQIPNIDAQVSLVEFSGTTNTSSWAELPSDGHMTLPESEWQNFNSGTNYRDALQSAQSLVRTARADDGQGHEAETVVVFITDGEPNRPNDGDPLNAAIDAAGNLTCDRFYVVGVGGEASENTLQQVTNGASGVPQKDYLANGDASNMLTYFAGIASDIAGEDLHDVMIVDELSEYAQLTAPSAVPVITITDAEDSSINVSGPDALTQVEGATNGVMSGQFTFADKTTASGEAGTQTLTYTYYPAGTYGDGDNAHSVVTLEFPDEYRLTDGWTYTITFTIEPTDQAYVDYAQNNGYLDAGGKQILGDQDTDAEGNATSSNKPGFHANTQATLHYTTNEAVKDKTYPHPVIQVTITPVSALPLTGGDTTARNIVLAGGGVLLLAGAAWLLARRRRV</sequence>
<feature type="transmembrane region" description="Helical" evidence="6">
    <location>
        <begin position="1177"/>
        <end position="1195"/>
    </location>
</feature>
<evidence type="ECO:0000313" key="11">
    <source>
        <dbReference type="Proteomes" id="UP000812844"/>
    </source>
</evidence>
<feature type="domain" description="Gram-positive cocci surface proteins LPxTG" evidence="9">
    <location>
        <begin position="1165"/>
        <end position="1200"/>
    </location>
</feature>
<proteinExistence type="predicted"/>